<dbReference type="STRING" id="1791.GCA_001049355_00141"/>
<dbReference type="AlphaFoldDB" id="A0A3S4VNY8"/>
<evidence type="ECO:0000313" key="3">
    <source>
        <dbReference type="Proteomes" id="UP000279306"/>
    </source>
</evidence>
<dbReference type="EMBL" id="LR134356">
    <property type="protein sequence ID" value="VEG52072.1"/>
    <property type="molecule type" value="Genomic_DNA"/>
</dbReference>
<sequence length="469" mass="46960">MSAENYDVAARLAHGLPAVDTVAQYVWACQRLGYQHQDLTLHPAQVRDWYGTEDGMDLGALQRGCVALDAAVRASQDALAVQDRQLAQLAAAWQGMGGDAGQEFLRRHGDASSAVAAATRTAAEALAALREDLWRAVSTKVDAAVAIEARAEGTREQWRAAAATVTSGVGDRSTASELIEGAVKPFVDTSVRVDWLAAMQAAGAAVTSAYERALAEIGSERAPAFGIPGALGPVWTPPATAAQGDAGCQDDARCAPATVPASWGGAASATPAAAAPAAVAPVAPVAPAAVPSAPAPPAPPAESVLPPTSAPVTPPAGLGTMGAGMPDVGGGLSGLGQQFADTLGGLLGGGLSNGDAGELPELPEPDIPEPEVDAELDEESDADPDEESDGEPGDESPADPDPVPADPVPVEEVAATGDAEPQAGTCDPVPAPTPAPPPAEPLPPAEVVAESTPCEIAADEVPQVGEPAE</sequence>
<feature type="compositionally biased region" description="Acidic residues" evidence="1">
    <location>
        <begin position="361"/>
        <end position="398"/>
    </location>
</feature>
<dbReference type="Proteomes" id="UP000279306">
    <property type="component" value="Chromosome"/>
</dbReference>
<feature type="region of interest" description="Disordered" evidence="1">
    <location>
        <begin position="346"/>
        <end position="469"/>
    </location>
</feature>
<feature type="region of interest" description="Disordered" evidence="1">
    <location>
        <begin position="288"/>
        <end position="325"/>
    </location>
</feature>
<evidence type="ECO:0000313" key="2">
    <source>
        <dbReference type="EMBL" id="VEG52072.1"/>
    </source>
</evidence>
<accession>A0A3S4VNY8</accession>
<organism evidence="2 3">
    <name type="scientific">Mycolicibacterium aurum</name>
    <name type="common">Mycobacterium aurum</name>
    <dbReference type="NCBI Taxonomy" id="1791"/>
    <lineage>
        <taxon>Bacteria</taxon>
        <taxon>Bacillati</taxon>
        <taxon>Actinomycetota</taxon>
        <taxon>Actinomycetes</taxon>
        <taxon>Mycobacteriales</taxon>
        <taxon>Mycobacteriaceae</taxon>
        <taxon>Mycolicibacterium</taxon>
    </lineage>
</organism>
<proteinExistence type="predicted"/>
<name>A0A3S4VNY8_MYCAU</name>
<gene>
    <name evidence="2" type="ORF">NCTC10437_01188</name>
</gene>
<dbReference type="KEGG" id="mauu:NCTC10437_01188"/>
<dbReference type="OrthoDB" id="4727254at2"/>
<protein>
    <submittedName>
        <fullName evidence="2">Conserved alanine and proline rich protein</fullName>
    </submittedName>
</protein>
<dbReference type="RefSeq" id="WP_048630829.1">
    <property type="nucleotide sequence ID" value="NZ_CVQQ01000001.1"/>
</dbReference>
<evidence type="ECO:0000256" key="1">
    <source>
        <dbReference type="SAM" id="MobiDB-lite"/>
    </source>
</evidence>
<feature type="compositionally biased region" description="Pro residues" evidence="1">
    <location>
        <begin position="429"/>
        <end position="444"/>
    </location>
</feature>
<reference evidence="2 3" key="1">
    <citation type="submission" date="2018-12" db="EMBL/GenBank/DDBJ databases">
        <authorList>
            <consortium name="Pathogen Informatics"/>
        </authorList>
    </citation>
    <scope>NUCLEOTIDE SEQUENCE [LARGE SCALE GENOMIC DNA]</scope>
    <source>
        <strain evidence="2 3">NCTC10437</strain>
    </source>
</reference>
<keyword evidence="3" id="KW-1185">Reference proteome</keyword>